<evidence type="ECO:0000313" key="2">
    <source>
        <dbReference type="EMBL" id="AFL55224.1"/>
    </source>
</evidence>
<feature type="compositionally biased region" description="Basic residues" evidence="1">
    <location>
        <begin position="110"/>
        <end position="124"/>
    </location>
</feature>
<dbReference type="EMBL" id="CP003568">
    <property type="protein sequence ID" value="AFL55224.1"/>
    <property type="molecule type" value="Genomic_DNA"/>
</dbReference>
<gene>
    <name evidence="2" type="ORF">USDA257_p05090</name>
</gene>
<keyword evidence="2" id="KW-0614">Plasmid</keyword>
<reference evidence="2" key="1">
    <citation type="journal article" date="2012" name="J. Bacteriol.">
        <title>Complete genome sequence of the broad-host-range strain Sinorhizobium fredii USDA257.</title>
        <authorList>
            <person name="Schuldes J."/>
            <person name="Rodriguez Orbegoso M."/>
            <person name="Schmeisser C."/>
            <person name="Krishnan H.B."/>
            <person name="Daniel R."/>
            <person name="Streit W.R."/>
        </authorList>
    </citation>
    <scope>NUCLEOTIDE SEQUENCE [LARGE SCALE GENOMIC DNA]</scope>
    <source>
        <strain evidence="2">USDA 257</strain>
        <plasmid evidence="2">pUSDA257</plasmid>
    </source>
</reference>
<protein>
    <submittedName>
        <fullName evidence="2">Uncharacterized protein</fullName>
    </submittedName>
</protein>
<sequence length="124" mass="13280">MSRPWEELMDDLKIVIGVDLVGRKHAVLAADREEGDRDHQVAGELEGVGLSEGKIVRHVRGSFGSGPIPLDGSSKGPTAGAITARRSRSGRSLLADPLRVDRGRSGAGPGRHHKRAGLGCFRRR</sequence>
<proteinExistence type="predicted"/>
<organism evidence="2">
    <name type="scientific">Sinorhizobium fredii (strain USDA 257)</name>
    <dbReference type="NCBI Taxonomy" id="1185652"/>
    <lineage>
        <taxon>Bacteria</taxon>
        <taxon>Pseudomonadati</taxon>
        <taxon>Pseudomonadota</taxon>
        <taxon>Alphaproteobacteria</taxon>
        <taxon>Hyphomicrobiales</taxon>
        <taxon>Rhizobiaceae</taxon>
        <taxon>Sinorhizobium/Ensifer group</taxon>
        <taxon>Sinorhizobium</taxon>
    </lineage>
</organism>
<accession>I3XH68</accession>
<name>I3XH68_SINF2</name>
<dbReference type="HOGENOM" id="CLU_2002385_0_0_5"/>
<dbReference type="PATRIC" id="fig|1185652.3.peg.6899"/>
<dbReference type="AlphaFoldDB" id="I3XH68"/>
<geneLocation type="plasmid" evidence="3">
    <name>pUSDA257 fragment 5</name>
</geneLocation>
<feature type="region of interest" description="Disordered" evidence="1">
    <location>
        <begin position="62"/>
        <end position="124"/>
    </location>
</feature>
<evidence type="ECO:0000313" key="3">
    <source>
        <dbReference type="Proteomes" id="UP000006180"/>
    </source>
</evidence>
<evidence type="ECO:0000256" key="1">
    <source>
        <dbReference type="SAM" id="MobiDB-lite"/>
    </source>
</evidence>